<evidence type="ECO:0000313" key="2">
    <source>
        <dbReference type="EMBL" id="MPC24733.1"/>
    </source>
</evidence>
<keyword evidence="3" id="KW-1185">Reference proteome</keyword>
<proteinExistence type="predicted"/>
<evidence type="ECO:0000256" key="1">
    <source>
        <dbReference type="SAM" id="MobiDB-lite"/>
    </source>
</evidence>
<comment type="caution">
    <text evidence="2">The sequence shown here is derived from an EMBL/GenBank/DDBJ whole genome shotgun (WGS) entry which is preliminary data.</text>
</comment>
<evidence type="ECO:0000313" key="3">
    <source>
        <dbReference type="Proteomes" id="UP000324222"/>
    </source>
</evidence>
<gene>
    <name evidence="2" type="ORF">E2C01_017827</name>
</gene>
<feature type="region of interest" description="Disordered" evidence="1">
    <location>
        <begin position="1"/>
        <end position="20"/>
    </location>
</feature>
<protein>
    <submittedName>
        <fullName evidence="2">Uncharacterized protein</fullName>
    </submittedName>
</protein>
<dbReference type="AlphaFoldDB" id="A0A5B7DUV3"/>
<accession>A0A5B7DUV3</accession>
<sequence>MGRGFGSSALSWSHGTDTFAGPGPLVRLTMKSLMTPPSPGASVTRRRRSTLQVVVPDWTVCSRKDA</sequence>
<reference evidence="2 3" key="1">
    <citation type="submission" date="2019-05" db="EMBL/GenBank/DDBJ databases">
        <title>Another draft genome of Portunus trituberculatus and its Hox gene families provides insights of decapod evolution.</title>
        <authorList>
            <person name="Jeong J.-H."/>
            <person name="Song I."/>
            <person name="Kim S."/>
            <person name="Choi T."/>
            <person name="Kim D."/>
            <person name="Ryu S."/>
            <person name="Kim W."/>
        </authorList>
    </citation>
    <scope>NUCLEOTIDE SEQUENCE [LARGE SCALE GENOMIC DNA]</scope>
    <source>
        <tissue evidence="2">Muscle</tissue>
    </source>
</reference>
<dbReference type="EMBL" id="VSRR010001367">
    <property type="protein sequence ID" value="MPC24733.1"/>
    <property type="molecule type" value="Genomic_DNA"/>
</dbReference>
<name>A0A5B7DUV3_PORTR</name>
<dbReference type="Proteomes" id="UP000324222">
    <property type="component" value="Unassembled WGS sequence"/>
</dbReference>
<organism evidence="2 3">
    <name type="scientific">Portunus trituberculatus</name>
    <name type="common">Swimming crab</name>
    <name type="synonym">Neptunus trituberculatus</name>
    <dbReference type="NCBI Taxonomy" id="210409"/>
    <lineage>
        <taxon>Eukaryota</taxon>
        <taxon>Metazoa</taxon>
        <taxon>Ecdysozoa</taxon>
        <taxon>Arthropoda</taxon>
        <taxon>Crustacea</taxon>
        <taxon>Multicrustacea</taxon>
        <taxon>Malacostraca</taxon>
        <taxon>Eumalacostraca</taxon>
        <taxon>Eucarida</taxon>
        <taxon>Decapoda</taxon>
        <taxon>Pleocyemata</taxon>
        <taxon>Brachyura</taxon>
        <taxon>Eubrachyura</taxon>
        <taxon>Portunoidea</taxon>
        <taxon>Portunidae</taxon>
        <taxon>Portuninae</taxon>
        <taxon>Portunus</taxon>
    </lineage>
</organism>